<name>A0A803SRL3_ANOCA</name>
<dbReference type="GeneTree" id="ENSGT01100000265002"/>
<reference evidence="3" key="3">
    <citation type="submission" date="2025-09" db="UniProtKB">
        <authorList>
            <consortium name="Ensembl"/>
        </authorList>
    </citation>
    <scope>IDENTIFICATION</scope>
</reference>
<keyword evidence="4" id="KW-1185">Reference proteome</keyword>
<dbReference type="InterPro" id="IPR018105">
    <property type="entry name" value="Translational_control_tumour_p"/>
</dbReference>
<feature type="domain" description="TCTP" evidence="2">
    <location>
        <begin position="1"/>
        <end position="64"/>
    </location>
</feature>
<dbReference type="Gene3D" id="2.170.150.10">
    <property type="entry name" value="Metal Binding Protein, Guanine Nucleotide Exchange Factor, Chain A"/>
    <property type="match status" value="1"/>
</dbReference>
<protein>
    <recommendedName>
        <fullName evidence="2">TCTP domain-containing protein</fullName>
    </recommendedName>
</protein>
<reference evidence="3 4" key="1">
    <citation type="submission" date="2009-12" db="EMBL/GenBank/DDBJ databases">
        <title>The Genome Sequence of Anolis carolinensis (Green Anole Lizard).</title>
        <authorList>
            <consortium name="The Genome Sequencing Platform"/>
            <person name="Di Palma F."/>
            <person name="Alfoldi J."/>
            <person name="Heiman D."/>
            <person name="Young S."/>
            <person name="Grabherr M."/>
            <person name="Johnson J."/>
            <person name="Lander E.S."/>
            <person name="Lindblad-Toh K."/>
        </authorList>
    </citation>
    <scope>NUCLEOTIDE SEQUENCE [LARGE SCALE GENOMIC DNA]</scope>
    <source>
        <strain evidence="3 4">JBL SC #1</strain>
    </source>
</reference>
<organism evidence="3 4">
    <name type="scientific">Anolis carolinensis</name>
    <name type="common">Green anole</name>
    <name type="synonym">American chameleon</name>
    <dbReference type="NCBI Taxonomy" id="28377"/>
    <lineage>
        <taxon>Eukaryota</taxon>
        <taxon>Metazoa</taxon>
        <taxon>Chordata</taxon>
        <taxon>Craniata</taxon>
        <taxon>Vertebrata</taxon>
        <taxon>Euteleostomi</taxon>
        <taxon>Lepidosauria</taxon>
        <taxon>Squamata</taxon>
        <taxon>Bifurcata</taxon>
        <taxon>Unidentata</taxon>
        <taxon>Episquamata</taxon>
        <taxon>Toxicofera</taxon>
        <taxon>Iguania</taxon>
        <taxon>Dactyloidae</taxon>
        <taxon>Anolis</taxon>
    </lineage>
</organism>
<dbReference type="Proteomes" id="UP000001646">
    <property type="component" value="Chromosome 1"/>
</dbReference>
<dbReference type="InterPro" id="IPR011323">
    <property type="entry name" value="Mss4/transl-control_tumour"/>
</dbReference>
<dbReference type="AlphaFoldDB" id="A0A803SRL3"/>
<evidence type="ECO:0000256" key="1">
    <source>
        <dbReference type="PROSITE-ProRule" id="PRU01133"/>
    </source>
</evidence>
<reference evidence="3" key="2">
    <citation type="submission" date="2025-08" db="UniProtKB">
        <authorList>
            <consortium name="Ensembl"/>
        </authorList>
    </citation>
    <scope>IDENTIFICATION</scope>
</reference>
<dbReference type="InterPro" id="IPR011057">
    <property type="entry name" value="Mss4-like_sf"/>
</dbReference>
<dbReference type="PROSITE" id="PS51797">
    <property type="entry name" value="TCTP_3"/>
    <property type="match status" value="1"/>
</dbReference>
<dbReference type="InParanoid" id="A0A803SRL3"/>
<dbReference type="Ensembl" id="ENSACAT00000052950.1">
    <property type="protein sequence ID" value="ENSACAP00000025603.1"/>
    <property type="gene ID" value="ENSACAG00000039478.1"/>
</dbReference>
<proteinExistence type="inferred from homology"/>
<evidence type="ECO:0000313" key="3">
    <source>
        <dbReference type="Ensembl" id="ENSACAP00000025603.1"/>
    </source>
</evidence>
<dbReference type="InterPro" id="IPR034737">
    <property type="entry name" value="TCTP"/>
</dbReference>
<sequence>MVKRKEGEIDDALIVGNASVEGLESEGAEATVDTGIDIVINHHLQETLSLKRDRSYRGYLKKMW</sequence>
<dbReference type="PRINTS" id="PR01653">
    <property type="entry name" value="TCTPROTEIN"/>
</dbReference>
<accession>A0A803SRL3</accession>
<dbReference type="Pfam" id="PF00838">
    <property type="entry name" value="TCTP"/>
    <property type="match status" value="1"/>
</dbReference>
<comment type="similarity">
    <text evidence="1">Belongs to the TCTP family.</text>
</comment>
<evidence type="ECO:0000259" key="2">
    <source>
        <dbReference type="PROSITE" id="PS51797"/>
    </source>
</evidence>
<dbReference type="SUPFAM" id="SSF51316">
    <property type="entry name" value="Mss4-like"/>
    <property type="match status" value="1"/>
</dbReference>
<evidence type="ECO:0000313" key="4">
    <source>
        <dbReference type="Proteomes" id="UP000001646"/>
    </source>
</evidence>